<keyword evidence="2" id="KW-0436">Ligase</keyword>
<comment type="caution">
    <text evidence="2">The sequence shown here is derived from an EMBL/GenBank/DDBJ whole genome shotgun (WGS) entry which is preliminary data.</text>
</comment>
<dbReference type="InterPro" id="IPR035929">
    <property type="entry name" value="CoaB-like_sf"/>
</dbReference>
<dbReference type="SUPFAM" id="SSF102645">
    <property type="entry name" value="CoaB-like"/>
    <property type="match status" value="1"/>
</dbReference>
<reference evidence="2" key="1">
    <citation type="journal article" date="2014" name="Int. J. Syst. Evol. Microbiol.">
        <title>Complete genome sequence of Corynebacterium casei LMG S-19264T (=DSM 44701T), isolated from a smear-ripened cheese.</title>
        <authorList>
            <consortium name="US DOE Joint Genome Institute (JGI-PGF)"/>
            <person name="Walter F."/>
            <person name="Albersmeier A."/>
            <person name="Kalinowski J."/>
            <person name="Ruckert C."/>
        </authorList>
    </citation>
    <scope>NUCLEOTIDE SEQUENCE</scope>
    <source>
        <strain evidence="2">CGMCC 1.12181</strain>
    </source>
</reference>
<name>A0A917CKP5_9GAMM</name>
<feature type="domain" description="DNA/pantothenate metabolism flavoprotein C-terminal" evidence="1">
    <location>
        <begin position="2"/>
        <end position="183"/>
    </location>
</feature>
<organism evidence="2 3">
    <name type="scientific">Marinicella pacifica</name>
    <dbReference type="NCBI Taxonomy" id="1171543"/>
    <lineage>
        <taxon>Bacteria</taxon>
        <taxon>Pseudomonadati</taxon>
        <taxon>Pseudomonadota</taxon>
        <taxon>Gammaproteobacteria</taxon>
        <taxon>Lysobacterales</taxon>
        <taxon>Marinicellaceae</taxon>
        <taxon>Marinicella</taxon>
    </lineage>
</organism>
<dbReference type="AlphaFoldDB" id="A0A917CKP5"/>
<reference evidence="2" key="2">
    <citation type="submission" date="2020-09" db="EMBL/GenBank/DDBJ databases">
        <authorList>
            <person name="Sun Q."/>
            <person name="Zhou Y."/>
        </authorList>
    </citation>
    <scope>NUCLEOTIDE SEQUENCE</scope>
    <source>
        <strain evidence="2">CGMCC 1.12181</strain>
    </source>
</reference>
<accession>A0A917CKP5</accession>
<dbReference type="Pfam" id="PF04127">
    <property type="entry name" value="DFP"/>
    <property type="match status" value="1"/>
</dbReference>
<dbReference type="Proteomes" id="UP000605253">
    <property type="component" value="Unassembled WGS sequence"/>
</dbReference>
<keyword evidence="3" id="KW-1185">Reference proteome</keyword>
<dbReference type="Gene3D" id="3.40.50.10300">
    <property type="entry name" value="CoaB-like"/>
    <property type="match status" value="1"/>
</dbReference>
<gene>
    <name evidence="2" type="ORF">GCM10011365_11280</name>
</gene>
<evidence type="ECO:0000259" key="1">
    <source>
        <dbReference type="Pfam" id="PF04127"/>
    </source>
</evidence>
<evidence type="ECO:0000313" key="3">
    <source>
        <dbReference type="Proteomes" id="UP000605253"/>
    </source>
</evidence>
<dbReference type="RefSeq" id="WP_188364733.1">
    <property type="nucleotide sequence ID" value="NZ_BAABJF010000015.1"/>
</dbReference>
<sequence>MQILITAGGTREPIDGVRYIGNTSTGRTGAVLADYLQTQGHDVTWLGAQSSLKPGLVTDCHIYVTSRQLADGLQSLLSSRSFDAVFHAAAVSDYQVDSVTSLGESVFSEKNLKIHSDANTLQINLSRQPKIIDSLKQWSSNKSVQVVGFKLTHSKDPEQHKQAIEKLLNREGVDAVVHNDMNDISESHHPFTLHVPGRSPIDCDDILTVYRVLATLWEMNA</sequence>
<proteinExistence type="predicted"/>
<dbReference type="GO" id="GO:0015937">
    <property type="term" value="P:coenzyme A biosynthetic process"/>
    <property type="evidence" value="ECO:0007669"/>
    <property type="project" value="UniProtKB-ARBA"/>
</dbReference>
<dbReference type="GO" id="GO:0016874">
    <property type="term" value="F:ligase activity"/>
    <property type="evidence" value="ECO:0007669"/>
    <property type="project" value="UniProtKB-KW"/>
</dbReference>
<dbReference type="EMBL" id="BMEO01000004">
    <property type="protein sequence ID" value="GGF91811.1"/>
    <property type="molecule type" value="Genomic_DNA"/>
</dbReference>
<protein>
    <submittedName>
        <fullName evidence="2">Phosphopantothenate--cysteine ligase</fullName>
    </submittedName>
</protein>
<dbReference type="InterPro" id="IPR007085">
    <property type="entry name" value="DNA/pantothenate-metab_flavo_C"/>
</dbReference>
<evidence type="ECO:0000313" key="2">
    <source>
        <dbReference type="EMBL" id="GGF91811.1"/>
    </source>
</evidence>